<keyword evidence="6 10" id="KW-0472">Membrane</keyword>
<sequence>MALLASSLNFLTIFTFVKTSSLREKPSNVLVLGLAIADFSAGVIAQPAFVSWNIYIFLSSDDKLETTQEIVLRVFHSISNVILLVSFLNIIAITADRFLAVYLHLRYQELVTTKRCGIALACIWVFCLAFNVATSSLMLVSYEGYIVFLTLYIALGVINIFLLVKISRVIRRHSVQIQAQQQSLQQSIDMPRYKKSVKTMTPSVQALSSSVLVLGLAVSDLLVDAVVQPLFCVVKYAELKFGKNADVSQTIGKVFHLMSYQLVSVSFLTLSAITADRFLAVHLHLRYQELVT</sequence>
<keyword evidence="2" id="KW-1003">Cell membrane</keyword>
<gene>
    <name evidence="13" type="primary">LOC116308669</name>
</gene>
<evidence type="ECO:0000256" key="10">
    <source>
        <dbReference type="SAM" id="Phobius"/>
    </source>
</evidence>
<keyword evidence="3 9" id="KW-0812">Transmembrane</keyword>
<evidence type="ECO:0000256" key="2">
    <source>
        <dbReference type="ARBA" id="ARBA00022475"/>
    </source>
</evidence>
<dbReference type="GO" id="GO:0004930">
    <property type="term" value="F:G protein-coupled receptor activity"/>
    <property type="evidence" value="ECO:0007669"/>
    <property type="project" value="UniProtKB-KW"/>
</dbReference>
<dbReference type="SUPFAM" id="SSF81321">
    <property type="entry name" value="Family A G protein-coupled receptor-like"/>
    <property type="match status" value="2"/>
</dbReference>
<keyword evidence="12" id="KW-1185">Reference proteome</keyword>
<feature type="transmembrane region" description="Helical" evidence="10">
    <location>
        <begin position="145"/>
        <end position="164"/>
    </location>
</feature>
<dbReference type="PANTHER" id="PTHR24249">
    <property type="entry name" value="HISTAMINE RECEPTOR-RELATED G-PROTEIN COUPLED RECEPTOR"/>
    <property type="match status" value="1"/>
</dbReference>
<evidence type="ECO:0000256" key="1">
    <source>
        <dbReference type="ARBA" id="ARBA00004651"/>
    </source>
</evidence>
<proteinExistence type="inferred from homology"/>
<name>A0A6P8J5M7_ACTTE</name>
<evidence type="ECO:0000256" key="6">
    <source>
        <dbReference type="ARBA" id="ARBA00023136"/>
    </source>
</evidence>
<evidence type="ECO:0000259" key="11">
    <source>
        <dbReference type="PROSITE" id="PS50262"/>
    </source>
</evidence>
<dbReference type="CDD" id="cd00637">
    <property type="entry name" value="7tm_classA_rhodopsin-like"/>
    <property type="match status" value="1"/>
</dbReference>
<evidence type="ECO:0000256" key="5">
    <source>
        <dbReference type="ARBA" id="ARBA00023040"/>
    </source>
</evidence>
<evidence type="ECO:0000256" key="7">
    <source>
        <dbReference type="ARBA" id="ARBA00023170"/>
    </source>
</evidence>
<dbReference type="PRINTS" id="PR00237">
    <property type="entry name" value="GPCRRHODOPSN"/>
</dbReference>
<dbReference type="PROSITE" id="PS50262">
    <property type="entry name" value="G_PROTEIN_RECEP_F1_2"/>
    <property type="match status" value="2"/>
</dbReference>
<evidence type="ECO:0000256" key="4">
    <source>
        <dbReference type="ARBA" id="ARBA00022989"/>
    </source>
</evidence>
<dbReference type="GeneID" id="116308669"/>
<feature type="domain" description="G-protein coupled receptors family 1 profile" evidence="11">
    <location>
        <begin position="8"/>
        <end position="132"/>
    </location>
</feature>
<protein>
    <submittedName>
        <fullName evidence="13">Melanocortin receptor 5-like</fullName>
    </submittedName>
</protein>
<dbReference type="OrthoDB" id="6144223at2759"/>
<dbReference type="Gene3D" id="1.20.1070.10">
    <property type="entry name" value="Rhodopsin 7-helix transmembrane proteins"/>
    <property type="match status" value="2"/>
</dbReference>
<dbReference type="Pfam" id="PF00001">
    <property type="entry name" value="7tm_1"/>
    <property type="match status" value="2"/>
</dbReference>
<evidence type="ECO:0000256" key="3">
    <source>
        <dbReference type="ARBA" id="ARBA00022692"/>
    </source>
</evidence>
<dbReference type="InterPro" id="IPR050569">
    <property type="entry name" value="TAAR"/>
</dbReference>
<keyword evidence="7 9" id="KW-0675">Receptor</keyword>
<dbReference type="Proteomes" id="UP000515163">
    <property type="component" value="Unplaced"/>
</dbReference>
<organism evidence="12 13">
    <name type="scientific">Actinia tenebrosa</name>
    <name type="common">Australian red waratah sea anemone</name>
    <dbReference type="NCBI Taxonomy" id="6105"/>
    <lineage>
        <taxon>Eukaryota</taxon>
        <taxon>Metazoa</taxon>
        <taxon>Cnidaria</taxon>
        <taxon>Anthozoa</taxon>
        <taxon>Hexacorallia</taxon>
        <taxon>Actiniaria</taxon>
        <taxon>Actiniidae</taxon>
        <taxon>Actinia</taxon>
    </lineage>
</organism>
<evidence type="ECO:0000256" key="8">
    <source>
        <dbReference type="ARBA" id="ARBA00023224"/>
    </source>
</evidence>
<evidence type="ECO:0000313" key="12">
    <source>
        <dbReference type="Proteomes" id="UP000515163"/>
    </source>
</evidence>
<keyword evidence="5 9" id="KW-0297">G-protein coupled receptor</keyword>
<dbReference type="InterPro" id="IPR000276">
    <property type="entry name" value="GPCR_Rhodpsn"/>
</dbReference>
<keyword evidence="8 9" id="KW-0807">Transducer</keyword>
<feature type="transmembrane region" description="Helical" evidence="10">
    <location>
        <begin position="117"/>
        <end position="139"/>
    </location>
</feature>
<feature type="domain" description="G-protein coupled receptors family 1 profile" evidence="11">
    <location>
        <begin position="158"/>
        <end position="292"/>
    </location>
</feature>
<dbReference type="PROSITE" id="PS00237">
    <property type="entry name" value="G_PROTEIN_RECEP_F1_1"/>
    <property type="match status" value="2"/>
</dbReference>
<comment type="subcellular location">
    <subcellularLocation>
        <location evidence="1">Cell membrane</location>
        <topology evidence="1">Multi-pass membrane protein</topology>
    </subcellularLocation>
</comment>
<dbReference type="KEGG" id="aten:116308669"/>
<comment type="similarity">
    <text evidence="9">Belongs to the G-protein coupled receptor 1 family.</text>
</comment>
<dbReference type="AlphaFoldDB" id="A0A6P8J5M7"/>
<dbReference type="GO" id="GO:0005886">
    <property type="term" value="C:plasma membrane"/>
    <property type="evidence" value="ECO:0007669"/>
    <property type="project" value="UniProtKB-SubCell"/>
</dbReference>
<feature type="transmembrane region" description="Helical" evidence="10">
    <location>
        <begin position="29"/>
        <end position="58"/>
    </location>
</feature>
<evidence type="ECO:0000256" key="9">
    <source>
        <dbReference type="RuleBase" id="RU000688"/>
    </source>
</evidence>
<dbReference type="PANTHER" id="PTHR24249:SF372">
    <property type="entry name" value="G-PROTEIN COUPLED RECEPTORS FAMILY 1 PROFILE DOMAIN-CONTAINING PROTEIN"/>
    <property type="match status" value="1"/>
</dbReference>
<keyword evidence="4 10" id="KW-1133">Transmembrane helix</keyword>
<dbReference type="RefSeq" id="XP_031575004.1">
    <property type="nucleotide sequence ID" value="XM_031719144.1"/>
</dbReference>
<dbReference type="InterPro" id="IPR017452">
    <property type="entry name" value="GPCR_Rhodpsn_7TM"/>
</dbReference>
<reference evidence="13" key="1">
    <citation type="submission" date="2025-08" db="UniProtKB">
        <authorList>
            <consortium name="RefSeq"/>
        </authorList>
    </citation>
    <scope>IDENTIFICATION</scope>
    <source>
        <tissue evidence="13">Tentacle</tissue>
    </source>
</reference>
<evidence type="ECO:0000313" key="13">
    <source>
        <dbReference type="RefSeq" id="XP_031575004.1"/>
    </source>
</evidence>
<feature type="transmembrane region" description="Helical" evidence="10">
    <location>
        <begin position="78"/>
        <end position="105"/>
    </location>
</feature>
<dbReference type="InParanoid" id="A0A6P8J5M7"/>
<accession>A0A6P8J5M7</accession>